<keyword evidence="3" id="KW-0378">Hydrolase</keyword>
<dbReference type="EMBL" id="JAAMPC010000001">
    <property type="protein sequence ID" value="KAG2330316.1"/>
    <property type="molecule type" value="Genomic_DNA"/>
</dbReference>
<dbReference type="Proteomes" id="UP000886595">
    <property type="component" value="Unassembled WGS sequence"/>
</dbReference>
<evidence type="ECO:0000256" key="2">
    <source>
        <dbReference type="ARBA" id="ARBA00022741"/>
    </source>
</evidence>
<dbReference type="PROSITE" id="PS51721">
    <property type="entry name" value="G_CP"/>
    <property type="match status" value="1"/>
</dbReference>
<feature type="domain" description="CP-type G" evidence="7">
    <location>
        <begin position="34"/>
        <end position="211"/>
    </location>
</feature>
<dbReference type="AlphaFoldDB" id="A0A8X7WHI4"/>
<comment type="subcellular location">
    <subcellularLocation>
        <location evidence="1">Mitochondrion</location>
    </subcellularLocation>
</comment>
<organism evidence="8 9">
    <name type="scientific">Brassica carinata</name>
    <name type="common">Ethiopian mustard</name>
    <name type="synonym">Abyssinian cabbage</name>
    <dbReference type="NCBI Taxonomy" id="52824"/>
    <lineage>
        <taxon>Eukaryota</taxon>
        <taxon>Viridiplantae</taxon>
        <taxon>Streptophyta</taxon>
        <taxon>Embryophyta</taxon>
        <taxon>Tracheophyta</taxon>
        <taxon>Spermatophyta</taxon>
        <taxon>Magnoliopsida</taxon>
        <taxon>eudicotyledons</taxon>
        <taxon>Gunneridae</taxon>
        <taxon>Pentapetalae</taxon>
        <taxon>rosids</taxon>
        <taxon>malvids</taxon>
        <taxon>Brassicales</taxon>
        <taxon>Brassicaceae</taxon>
        <taxon>Brassiceae</taxon>
        <taxon>Brassica</taxon>
    </lineage>
</organism>
<evidence type="ECO:0000256" key="3">
    <source>
        <dbReference type="ARBA" id="ARBA00022801"/>
    </source>
</evidence>
<keyword evidence="9" id="KW-1185">Reference proteome</keyword>
<dbReference type="GO" id="GO:0005739">
    <property type="term" value="C:mitochondrion"/>
    <property type="evidence" value="ECO:0007669"/>
    <property type="project" value="UniProtKB-SubCell"/>
</dbReference>
<dbReference type="CDD" id="cd01856">
    <property type="entry name" value="YlqF"/>
    <property type="match status" value="1"/>
</dbReference>
<dbReference type="GO" id="GO:0003924">
    <property type="term" value="F:GTPase activity"/>
    <property type="evidence" value="ECO:0007669"/>
    <property type="project" value="TreeGrafter"/>
</dbReference>
<dbReference type="Gene3D" id="3.40.50.300">
    <property type="entry name" value="P-loop containing nucleotide triphosphate hydrolases"/>
    <property type="match status" value="1"/>
</dbReference>
<evidence type="ECO:0000256" key="5">
    <source>
        <dbReference type="ARBA" id="ARBA00023128"/>
    </source>
</evidence>
<name>A0A8X7WHI4_BRACI</name>
<dbReference type="OrthoDB" id="269151at2759"/>
<evidence type="ECO:0000259" key="7">
    <source>
        <dbReference type="PROSITE" id="PS51721"/>
    </source>
</evidence>
<comment type="caution">
    <text evidence="8">The sequence shown here is derived from an EMBL/GenBank/DDBJ whole genome shotgun (WGS) entry which is preliminary data.</text>
</comment>
<evidence type="ECO:0000313" key="9">
    <source>
        <dbReference type="Proteomes" id="UP000886595"/>
    </source>
</evidence>
<evidence type="ECO:0000256" key="6">
    <source>
        <dbReference type="ARBA" id="ARBA00023134"/>
    </source>
</evidence>
<dbReference type="Pfam" id="PF01926">
    <property type="entry name" value="MMR_HSR1"/>
    <property type="match status" value="1"/>
</dbReference>
<dbReference type="InterPro" id="IPR006073">
    <property type="entry name" value="GTP-bd"/>
</dbReference>
<keyword evidence="5" id="KW-0496">Mitochondrion</keyword>
<dbReference type="InterPro" id="IPR027417">
    <property type="entry name" value="P-loop_NTPase"/>
</dbReference>
<dbReference type="GO" id="GO:0032543">
    <property type="term" value="P:mitochondrial translation"/>
    <property type="evidence" value="ECO:0007669"/>
    <property type="project" value="TreeGrafter"/>
</dbReference>
<accession>A0A8X7WHI4</accession>
<protein>
    <recommendedName>
        <fullName evidence="7">CP-type G domain-containing protein</fullName>
    </recommendedName>
</protein>
<keyword evidence="6" id="KW-0342">GTP-binding</keyword>
<dbReference type="InterPro" id="IPR030378">
    <property type="entry name" value="G_CP_dom"/>
</dbReference>
<dbReference type="PANTHER" id="PTHR45782">
    <property type="entry name" value="MITOCHONDRIAL RIBOSOME-ASSOCIATED GTPASE 1"/>
    <property type="match status" value="1"/>
</dbReference>
<sequence>MTTAKSWKIGREIGNAVVKASSNPNRRWYGPHMAASVRAISERIPLVDFVLEIRDARIPLSSEYELLKKFSPFPSKRIVVLNKMELADPLELKKWMAYFQGRNDLSYAVNSHNKECVKNFLNFLQSQVRELHKSGHSGHTTTMMLLGLPNVGKSALANSLHQIGRISAAEKGKLKHTTVSSQPGDTKDIMSLKIGSHPNVYVLDTPGVFPPKLLDGEICSKLALTGAIPDDIIGETELARFCLTLLNSSHEYKKWAKLCKPQDLFNGSSTSSARLKRQYPTDHTQDFVVYDVRRVLYETISAFNGNFEDDISMRELIETQFAALRTVLRVTEEASEFADLRVASKILNLYRTGRLGHYTLEHASCCARS</sequence>
<dbReference type="FunFam" id="3.40.50.300:FF:001008">
    <property type="entry name" value="Mitochondrial GTPase 1"/>
    <property type="match status" value="1"/>
</dbReference>
<evidence type="ECO:0000256" key="1">
    <source>
        <dbReference type="ARBA" id="ARBA00004173"/>
    </source>
</evidence>
<gene>
    <name evidence="8" type="ORF">Bca52824_001496</name>
</gene>
<keyword evidence="2" id="KW-0547">Nucleotide-binding</keyword>
<dbReference type="PANTHER" id="PTHR45782:SF1">
    <property type="entry name" value="DAR GTPASE 2, MITOCHONDRIAL"/>
    <property type="match status" value="1"/>
</dbReference>
<reference evidence="8 9" key="1">
    <citation type="submission" date="2020-02" db="EMBL/GenBank/DDBJ databases">
        <authorList>
            <person name="Ma Q."/>
            <person name="Huang Y."/>
            <person name="Song X."/>
            <person name="Pei D."/>
        </authorList>
    </citation>
    <scope>NUCLEOTIDE SEQUENCE [LARGE SCALE GENOMIC DNA]</scope>
    <source>
        <strain evidence="8">Sxm20200214</strain>
        <tissue evidence="8">Leaf</tissue>
    </source>
</reference>
<evidence type="ECO:0000256" key="4">
    <source>
        <dbReference type="ARBA" id="ARBA00022946"/>
    </source>
</evidence>
<proteinExistence type="predicted"/>
<dbReference type="GO" id="GO:0005525">
    <property type="term" value="F:GTP binding"/>
    <property type="evidence" value="ECO:0007669"/>
    <property type="project" value="UniProtKB-KW"/>
</dbReference>
<keyword evidence="4" id="KW-0809">Transit peptide</keyword>
<dbReference type="SUPFAM" id="SSF52540">
    <property type="entry name" value="P-loop containing nucleoside triphosphate hydrolases"/>
    <property type="match status" value="1"/>
</dbReference>
<evidence type="ECO:0000313" key="8">
    <source>
        <dbReference type="EMBL" id="KAG2330316.1"/>
    </source>
</evidence>